<gene>
    <name evidence="4" type="ORF">CRE_26058</name>
</gene>
<feature type="signal peptide" evidence="2">
    <location>
        <begin position="1"/>
        <end position="17"/>
    </location>
</feature>
<reference evidence="4" key="1">
    <citation type="submission" date="2007-07" db="EMBL/GenBank/DDBJ databases">
        <title>PCAP assembly of the Caenorhabditis remanei genome.</title>
        <authorList>
            <consortium name="The Caenorhabditis remanei Sequencing Consortium"/>
            <person name="Wilson R.K."/>
        </authorList>
    </citation>
    <scope>NUCLEOTIDE SEQUENCE [LARGE SCALE GENOMIC DNA]</scope>
    <source>
        <strain evidence="4">PB4641</strain>
    </source>
</reference>
<dbReference type="eggNOG" id="ENOG502TH66">
    <property type="taxonomic scope" value="Eukaryota"/>
</dbReference>
<evidence type="ECO:0000313" key="4">
    <source>
        <dbReference type="EMBL" id="EFP07674.1"/>
    </source>
</evidence>
<feature type="transmembrane region" description="Helical" evidence="1">
    <location>
        <begin position="651"/>
        <end position="671"/>
    </location>
</feature>
<dbReference type="EMBL" id="DS268413">
    <property type="protein sequence ID" value="EFP07674.1"/>
    <property type="molecule type" value="Genomic_DNA"/>
</dbReference>
<dbReference type="Pfam" id="PF01666">
    <property type="entry name" value="DX"/>
    <property type="match status" value="1"/>
</dbReference>
<dbReference type="PANTHER" id="PTHR36157:SF1">
    <property type="entry name" value="DOMAIN OF UNKNOWN FUNCTION DX DOMAIN-CONTAINING PROTEIN"/>
    <property type="match status" value="1"/>
</dbReference>
<organism evidence="5">
    <name type="scientific">Caenorhabditis remanei</name>
    <name type="common">Caenorhabditis vulgaris</name>
    <dbReference type="NCBI Taxonomy" id="31234"/>
    <lineage>
        <taxon>Eukaryota</taxon>
        <taxon>Metazoa</taxon>
        <taxon>Ecdysozoa</taxon>
        <taxon>Nematoda</taxon>
        <taxon>Chromadorea</taxon>
        <taxon>Rhabditida</taxon>
        <taxon>Rhabditina</taxon>
        <taxon>Rhabditomorpha</taxon>
        <taxon>Rhabditoidea</taxon>
        <taxon>Rhabditidae</taxon>
        <taxon>Peloderinae</taxon>
        <taxon>Caenorhabditis</taxon>
    </lineage>
</organism>
<accession>E3LRG6</accession>
<dbReference type="OrthoDB" id="5870016at2759"/>
<keyword evidence="1" id="KW-0472">Membrane</keyword>
<name>E3LRG6_CAERE</name>
<dbReference type="HOGENOM" id="CLU_403460_0_0_1"/>
<dbReference type="InterPro" id="IPR002593">
    <property type="entry name" value="DX"/>
</dbReference>
<evidence type="ECO:0000313" key="5">
    <source>
        <dbReference type="Proteomes" id="UP000008281"/>
    </source>
</evidence>
<dbReference type="PANTHER" id="PTHR36157">
    <property type="entry name" value="PROTEIN CBG12671-RELATED"/>
    <property type="match status" value="1"/>
</dbReference>
<keyword evidence="5" id="KW-1185">Reference proteome</keyword>
<dbReference type="AlphaFoldDB" id="E3LRG6"/>
<keyword evidence="1" id="KW-0812">Transmembrane</keyword>
<dbReference type="OMA" id="PLEANAM"/>
<proteinExistence type="predicted"/>
<protein>
    <recommendedName>
        <fullName evidence="3">Domain of unknown function DX domain-containing protein</fullName>
    </recommendedName>
</protein>
<keyword evidence="1" id="KW-1133">Transmembrane helix</keyword>
<evidence type="ECO:0000259" key="3">
    <source>
        <dbReference type="Pfam" id="PF01666"/>
    </source>
</evidence>
<dbReference type="Proteomes" id="UP000008281">
    <property type="component" value="Unassembled WGS sequence"/>
</dbReference>
<sequence>MLPSLLTLPLLFHTVIATSCRSNGDCASGSKCFFEDEEPSRNGSCRMIKDLRYNYFNAMFSDLISNSVGKIPADLFYPQSNKSCETSRNCEYSEVCMISAKNASSNQEIQKHCYKSESANFLISFHIFSESPYWTTVPMWITDSIEPCNSNSQCSNNFCVKMGGKITKFESKTVWNTEKVIIWSPTIFENSKKTMKNATIFLDETDKKNREWKLEVDGSEIFQKNMSGCFFSFQKPGDSPSTPIRIRSARLNCLEELDEAIHADIEIFGETLATNTESMEFEGLCGHPGLNCTNCLVDNQLFSCKEDRDCYDVGSRDWIIRNEKPSCSSYVYNGQRLCKREKFTCPPDSLNSDGAIPPSGKLCEEDEDCKNMTRRELCVRKDILPYALPVESNGESEACFKDEDCVMFPGSRGSCKIARLLTTKLSLREQFYINDSAKAYKYEYGMCCYNERLLCSPGTTPFEVELADNACSEHMDCNPYLKPFQWNSYCIENKTCCRGKTSEYMCPDGFTPYLNEPKCDGYNRIIEYSGNCPSENGMCYKGHCCPRLIVDNQNVATPWHSNYETNASCDPTEPLDAVYQWAYCDEETEKIVVLGNRSWGGGEEVEWEMRRCSVNSDCGNPKYLCVHMSYGLRYCVLSHKFKPENSQLDSWTLTIGIISLFIGIIIVIIWTPTSVFQ</sequence>
<dbReference type="InParanoid" id="E3LRG6"/>
<keyword evidence="2" id="KW-0732">Signal</keyword>
<evidence type="ECO:0000256" key="1">
    <source>
        <dbReference type="SAM" id="Phobius"/>
    </source>
</evidence>
<evidence type="ECO:0000256" key="2">
    <source>
        <dbReference type="SAM" id="SignalP"/>
    </source>
</evidence>
<feature type="domain" description="Domain of unknown function DX" evidence="3">
    <location>
        <begin position="563"/>
        <end position="635"/>
    </location>
</feature>
<feature type="chain" id="PRO_5003175206" description="Domain of unknown function DX domain-containing protein" evidence="2">
    <location>
        <begin position="18"/>
        <end position="677"/>
    </location>
</feature>